<protein>
    <submittedName>
        <fullName evidence="2">Uncharacterized protein</fullName>
    </submittedName>
</protein>
<evidence type="ECO:0000313" key="3">
    <source>
        <dbReference type="Proteomes" id="UP001265746"/>
    </source>
</evidence>
<evidence type="ECO:0000256" key="1">
    <source>
        <dbReference type="SAM" id="Phobius"/>
    </source>
</evidence>
<gene>
    <name evidence="2" type="ORF">N8I77_012382</name>
</gene>
<feature type="transmembrane region" description="Helical" evidence="1">
    <location>
        <begin position="507"/>
        <end position="530"/>
    </location>
</feature>
<feature type="transmembrane region" description="Helical" evidence="1">
    <location>
        <begin position="473"/>
        <end position="495"/>
    </location>
</feature>
<sequence length="531" mass="59313">MMKILDWVAETVQLVRAFTPFRLSAALGLYNLFHIKSAAPRLLFREQAYYLCVLDLEFDEHGNSTRVELLRLQRDTGPSVFSQRSLDSDRAEIENAVASLPARPHGGIRIYLVQDLSPSLLRDDVHGEAADAIRYSSGVSGIRGYHGLSVQWSAPKPRFCFESASFLLGFGTSTSIVPGMMKNTKRAHTLQQSDGGLILCISSETHVSWGFSGMRQITDLDDEAATMARISMKNFAFRFEQLQDHYEPLLWEVKTCNRRKQVLLLWVNHAQLFETLNQVESVRIMFQSLRELRVDSRRSKLLPQLLDEFATDANTFKELEVIAEDFISALESLLGTIKAGFKNETDASPEFNAIAADIRGLSSDLRRKAGEMPRLLDHHLKFLEVRRNMQESNNLWMLSVLASIFLPLSLASGILSMQTRLKDLHYLLYDFLGVVVFLLTLVGLVLLLVKASMMVSERVATRGSRWSLFGKRAAKLGFTMAILSVWTVVLASFVVGMAENVRLGGLILGYGIAGLIGIVAAMVAAVFCVVI</sequence>
<feature type="transmembrane region" description="Helical" evidence="1">
    <location>
        <begin position="427"/>
        <end position="452"/>
    </location>
</feature>
<name>A0AAD9S2I9_PHOAM</name>
<keyword evidence="1" id="KW-0472">Membrane</keyword>
<accession>A0AAD9S2I9</accession>
<dbReference type="AlphaFoldDB" id="A0AAD9S2I9"/>
<dbReference type="EMBL" id="JAUJFL010000009">
    <property type="protein sequence ID" value="KAK2597605.1"/>
    <property type="molecule type" value="Genomic_DNA"/>
</dbReference>
<proteinExistence type="predicted"/>
<feature type="transmembrane region" description="Helical" evidence="1">
    <location>
        <begin position="395"/>
        <end position="415"/>
    </location>
</feature>
<keyword evidence="1" id="KW-1133">Transmembrane helix</keyword>
<keyword evidence="3" id="KW-1185">Reference proteome</keyword>
<comment type="caution">
    <text evidence="2">The sequence shown here is derived from an EMBL/GenBank/DDBJ whole genome shotgun (WGS) entry which is preliminary data.</text>
</comment>
<organism evidence="2 3">
    <name type="scientific">Phomopsis amygdali</name>
    <name type="common">Fusicoccum amygdali</name>
    <dbReference type="NCBI Taxonomy" id="1214568"/>
    <lineage>
        <taxon>Eukaryota</taxon>
        <taxon>Fungi</taxon>
        <taxon>Dikarya</taxon>
        <taxon>Ascomycota</taxon>
        <taxon>Pezizomycotina</taxon>
        <taxon>Sordariomycetes</taxon>
        <taxon>Sordariomycetidae</taxon>
        <taxon>Diaporthales</taxon>
        <taxon>Diaporthaceae</taxon>
        <taxon>Diaporthe</taxon>
    </lineage>
</organism>
<evidence type="ECO:0000313" key="2">
    <source>
        <dbReference type="EMBL" id="KAK2597605.1"/>
    </source>
</evidence>
<dbReference type="Proteomes" id="UP001265746">
    <property type="component" value="Unassembled WGS sequence"/>
</dbReference>
<keyword evidence="1" id="KW-0812">Transmembrane</keyword>
<reference evidence="2" key="1">
    <citation type="submission" date="2023-06" db="EMBL/GenBank/DDBJ databases">
        <authorList>
            <person name="Noh H."/>
        </authorList>
    </citation>
    <scope>NUCLEOTIDE SEQUENCE</scope>
    <source>
        <strain evidence="2">DUCC20226</strain>
    </source>
</reference>